<dbReference type="RefSeq" id="WP_338177116.1">
    <property type="nucleotide sequence ID" value="NZ_JAEKNQ010000020.1"/>
</dbReference>
<dbReference type="InterPro" id="IPR032710">
    <property type="entry name" value="NTF2-like_dom_sf"/>
</dbReference>
<protein>
    <submittedName>
        <fullName evidence="2">Nuclear transport factor 2 family protein</fullName>
    </submittedName>
</protein>
<dbReference type="EMBL" id="JAEKNQ010000020">
    <property type="protein sequence ID" value="MBJ7602538.1"/>
    <property type="molecule type" value="Genomic_DNA"/>
</dbReference>
<dbReference type="Proteomes" id="UP000620075">
    <property type="component" value="Unassembled WGS sequence"/>
</dbReference>
<accession>A0A934NCX3</accession>
<evidence type="ECO:0000259" key="1">
    <source>
        <dbReference type="Pfam" id="PF12680"/>
    </source>
</evidence>
<feature type="domain" description="SnoaL-like" evidence="1">
    <location>
        <begin position="22"/>
        <end position="121"/>
    </location>
</feature>
<gene>
    <name evidence="2" type="ORF">JF888_04995</name>
</gene>
<proteinExistence type="predicted"/>
<name>A0A934NCX3_9BACT</name>
<evidence type="ECO:0000313" key="3">
    <source>
        <dbReference type="Proteomes" id="UP000620075"/>
    </source>
</evidence>
<dbReference type="AlphaFoldDB" id="A0A934NCX3"/>
<dbReference type="SUPFAM" id="SSF54427">
    <property type="entry name" value="NTF2-like"/>
    <property type="match status" value="1"/>
</dbReference>
<dbReference type="InterPro" id="IPR037401">
    <property type="entry name" value="SnoaL-like"/>
</dbReference>
<comment type="caution">
    <text evidence="2">The sequence shown here is derived from an EMBL/GenBank/DDBJ whole genome shotgun (WGS) entry which is preliminary data.</text>
</comment>
<evidence type="ECO:0000313" key="2">
    <source>
        <dbReference type="EMBL" id="MBJ7602538.1"/>
    </source>
</evidence>
<sequence length="140" mass="15583">MLLYKPTGAVHPNAAVVIDGHTRLERGDLDAIRRMFSADIIWHESGVVPPARGYVGVEDVMEYWKVYFGAAGASFQQDIVSIMANDEYATSIVQMRGSKSSLSFTGTAVDVMRMDAGLIVEFWRYYDNFELARAFFSGPS</sequence>
<dbReference type="Pfam" id="PF12680">
    <property type="entry name" value="SnoaL_2"/>
    <property type="match status" value="1"/>
</dbReference>
<organism evidence="2 3">
    <name type="scientific">Candidatus Dormiibacter inghamiae</name>
    <dbReference type="NCBI Taxonomy" id="3127013"/>
    <lineage>
        <taxon>Bacteria</taxon>
        <taxon>Bacillati</taxon>
        <taxon>Candidatus Dormiibacterota</taxon>
        <taxon>Candidatus Dormibacteria</taxon>
        <taxon>Candidatus Dormibacterales</taxon>
        <taxon>Candidatus Dormibacteraceae</taxon>
        <taxon>Candidatus Dormiibacter</taxon>
    </lineage>
</organism>
<dbReference type="Gene3D" id="3.10.450.50">
    <property type="match status" value="1"/>
</dbReference>
<reference evidence="2 3" key="1">
    <citation type="submission" date="2020-10" db="EMBL/GenBank/DDBJ databases">
        <title>Ca. Dormibacterota MAGs.</title>
        <authorList>
            <person name="Montgomery K."/>
        </authorList>
    </citation>
    <scope>NUCLEOTIDE SEQUENCE [LARGE SCALE GENOMIC DNA]</scope>
    <source>
        <strain evidence="2">SC8811_S16_3</strain>
    </source>
</reference>